<organism evidence="9 10">
    <name type="scientific">Streptococcus rupicaprae</name>
    <dbReference type="NCBI Taxonomy" id="759619"/>
    <lineage>
        <taxon>Bacteria</taxon>
        <taxon>Bacillati</taxon>
        <taxon>Bacillota</taxon>
        <taxon>Bacilli</taxon>
        <taxon>Lactobacillales</taxon>
        <taxon>Streptococcaceae</taxon>
        <taxon>Streptococcus</taxon>
    </lineage>
</organism>
<feature type="transmembrane region" description="Helical" evidence="8">
    <location>
        <begin position="242"/>
        <end position="260"/>
    </location>
</feature>
<name>A0ABV2FJW0_9STRE</name>
<keyword evidence="10" id="KW-1185">Reference proteome</keyword>
<comment type="similarity">
    <text evidence="2">Belongs to the autoinducer-2 exporter (AI-2E) (TC 2.A.86) family.</text>
</comment>
<dbReference type="InterPro" id="IPR002549">
    <property type="entry name" value="AI-2E-like"/>
</dbReference>
<comment type="subcellular location">
    <subcellularLocation>
        <location evidence="1">Cell membrane</location>
        <topology evidence="1">Multi-pass membrane protein</topology>
    </subcellularLocation>
</comment>
<feature type="transmembrane region" description="Helical" evidence="8">
    <location>
        <begin position="298"/>
        <end position="317"/>
    </location>
</feature>
<sequence>MLKLDRRWLLTLVVVLAIILAVFRYWAFAEQILKTIWRASLPFIGGAMLAYVVNILMSGYERAYRRLFRSKFSQRLARPVSLVLAYATFLILLLILLGIVIPELVESIQGLIALAPRAIQNLVQSIQENKWLNKTLNQYFGSDASDELSRQINEYTTQILNGLGTFLLGLLNSVTDIFSTLLNIFMAWIFSLYVLASKEELGLQFHRLLATYFPKLVAPFENVRQIFHQSFRSFFIGQTTEAIILGTLTFVGMLIFNFPYASTVSILVGFSAMIPVVGAYIGVTVGVILIMTQSFSQAMWFLAFIVILQQFEGNLIYPRVVGNSVGLPGMWVILAITVGGALGGIFGMLVAVPFLASCYKLIKQDVQRREAENRAIG</sequence>
<reference evidence="9 10" key="1">
    <citation type="submission" date="2024-06" db="EMBL/GenBank/DDBJ databases">
        <title>Genomic Encyclopedia of Type Strains, Phase IV (KMG-IV): sequencing the most valuable type-strain genomes for metagenomic binning, comparative biology and taxonomic classification.</title>
        <authorList>
            <person name="Goeker M."/>
        </authorList>
    </citation>
    <scope>NUCLEOTIDE SEQUENCE [LARGE SCALE GENOMIC DNA]</scope>
    <source>
        <strain evidence="9 10">DSM 28303</strain>
    </source>
</reference>
<dbReference type="Pfam" id="PF01594">
    <property type="entry name" value="AI-2E_transport"/>
    <property type="match status" value="1"/>
</dbReference>
<evidence type="ECO:0000256" key="1">
    <source>
        <dbReference type="ARBA" id="ARBA00004651"/>
    </source>
</evidence>
<accession>A0ABV2FJW0</accession>
<evidence type="ECO:0000256" key="3">
    <source>
        <dbReference type="ARBA" id="ARBA00022448"/>
    </source>
</evidence>
<proteinExistence type="inferred from homology"/>
<feature type="transmembrane region" description="Helical" evidence="8">
    <location>
        <begin position="7"/>
        <end position="27"/>
    </location>
</feature>
<evidence type="ECO:0000256" key="4">
    <source>
        <dbReference type="ARBA" id="ARBA00022475"/>
    </source>
</evidence>
<evidence type="ECO:0000256" key="7">
    <source>
        <dbReference type="ARBA" id="ARBA00023136"/>
    </source>
</evidence>
<evidence type="ECO:0000256" key="8">
    <source>
        <dbReference type="SAM" id="Phobius"/>
    </source>
</evidence>
<keyword evidence="6 8" id="KW-1133">Transmembrane helix</keyword>
<feature type="transmembrane region" description="Helical" evidence="8">
    <location>
        <begin position="266"/>
        <end position="291"/>
    </location>
</feature>
<evidence type="ECO:0000256" key="5">
    <source>
        <dbReference type="ARBA" id="ARBA00022692"/>
    </source>
</evidence>
<keyword evidence="5 8" id="KW-0812">Transmembrane</keyword>
<dbReference type="PANTHER" id="PTHR21716">
    <property type="entry name" value="TRANSMEMBRANE PROTEIN"/>
    <property type="match status" value="1"/>
</dbReference>
<keyword evidence="4" id="KW-1003">Cell membrane</keyword>
<feature type="transmembrane region" description="Helical" evidence="8">
    <location>
        <begin position="39"/>
        <end position="60"/>
    </location>
</feature>
<dbReference type="Proteomes" id="UP001549122">
    <property type="component" value="Unassembled WGS sequence"/>
</dbReference>
<evidence type="ECO:0000313" key="9">
    <source>
        <dbReference type="EMBL" id="MET3558836.1"/>
    </source>
</evidence>
<dbReference type="EMBL" id="JBEPLO010000024">
    <property type="protein sequence ID" value="MET3558836.1"/>
    <property type="molecule type" value="Genomic_DNA"/>
</dbReference>
<keyword evidence="7 8" id="KW-0472">Membrane</keyword>
<evidence type="ECO:0000256" key="6">
    <source>
        <dbReference type="ARBA" id="ARBA00022989"/>
    </source>
</evidence>
<feature type="transmembrane region" description="Helical" evidence="8">
    <location>
        <begin position="329"/>
        <end position="359"/>
    </location>
</feature>
<gene>
    <name evidence="9" type="ORF">ABID29_001964</name>
</gene>
<protein>
    <submittedName>
        <fullName evidence="9">PurR-regulated permease PerM</fullName>
    </submittedName>
</protein>
<comment type="caution">
    <text evidence="9">The sequence shown here is derived from an EMBL/GenBank/DDBJ whole genome shotgun (WGS) entry which is preliminary data.</text>
</comment>
<dbReference type="PANTHER" id="PTHR21716:SF53">
    <property type="entry name" value="PERMEASE PERM-RELATED"/>
    <property type="match status" value="1"/>
</dbReference>
<evidence type="ECO:0000256" key="2">
    <source>
        <dbReference type="ARBA" id="ARBA00009773"/>
    </source>
</evidence>
<dbReference type="RefSeq" id="WP_354365955.1">
    <property type="nucleotide sequence ID" value="NZ_JBEPLO010000024.1"/>
</dbReference>
<evidence type="ECO:0000313" key="10">
    <source>
        <dbReference type="Proteomes" id="UP001549122"/>
    </source>
</evidence>
<feature type="transmembrane region" description="Helical" evidence="8">
    <location>
        <begin position="177"/>
        <end position="196"/>
    </location>
</feature>
<keyword evidence="3" id="KW-0813">Transport</keyword>
<feature type="transmembrane region" description="Helical" evidence="8">
    <location>
        <begin position="80"/>
        <end position="101"/>
    </location>
</feature>